<dbReference type="EMBL" id="QKWP01000218">
    <property type="protein sequence ID" value="RIB24399.1"/>
    <property type="molecule type" value="Genomic_DNA"/>
</dbReference>
<evidence type="ECO:0000313" key="3">
    <source>
        <dbReference type="Proteomes" id="UP000266673"/>
    </source>
</evidence>
<feature type="region of interest" description="Disordered" evidence="1">
    <location>
        <begin position="152"/>
        <end position="199"/>
    </location>
</feature>
<evidence type="ECO:0008006" key="4">
    <source>
        <dbReference type="Google" id="ProtNLM"/>
    </source>
</evidence>
<dbReference type="AlphaFoldDB" id="A0A397VTS9"/>
<reference evidence="2 3" key="1">
    <citation type="submission" date="2018-06" db="EMBL/GenBank/DDBJ databases">
        <title>Comparative genomics reveals the genomic features of Rhizophagus irregularis, R. cerebriforme, R. diaphanum and Gigaspora rosea, and their symbiotic lifestyle signature.</title>
        <authorList>
            <person name="Morin E."/>
            <person name="San Clemente H."/>
            <person name="Chen E.C.H."/>
            <person name="De La Providencia I."/>
            <person name="Hainaut M."/>
            <person name="Kuo A."/>
            <person name="Kohler A."/>
            <person name="Murat C."/>
            <person name="Tang N."/>
            <person name="Roy S."/>
            <person name="Loubradou J."/>
            <person name="Henrissat B."/>
            <person name="Grigoriev I.V."/>
            <person name="Corradi N."/>
            <person name="Roux C."/>
            <person name="Martin F.M."/>
        </authorList>
    </citation>
    <scope>NUCLEOTIDE SEQUENCE [LARGE SCALE GENOMIC DNA]</scope>
    <source>
        <strain evidence="2 3">DAOM 194757</strain>
    </source>
</reference>
<feature type="compositionally biased region" description="Basic and acidic residues" evidence="1">
    <location>
        <begin position="169"/>
        <end position="182"/>
    </location>
</feature>
<dbReference type="OrthoDB" id="2441011at2759"/>
<organism evidence="2 3">
    <name type="scientific">Gigaspora rosea</name>
    <dbReference type="NCBI Taxonomy" id="44941"/>
    <lineage>
        <taxon>Eukaryota</taxon>
        <taxon>Fungi</taxon>
        <taxon>Fungi incertae sedis</taxon>
        <taxon>Mucoromycota</taxon>
        <taxon>Glomeromycotina</taxon>
        <taxon>Glomeromycetes</taxon>
        <taxon>Diversisporales</taxon>
        <taxon>Gigasporaceae</taxon>
        <taxon>Gigaspora</taxon>
    </lineage>
</organism>
<name>A0A397VTS9_9GLOM</name>
<comment type="caution">
    <text evidence="2">The sequence shown here is derived from an EMBL/GenBank/DDBJ whole genome shotgun (WGS) entry which is preliminary data.</text>
</comment>
<evidence type="ECO:0000313" key="2">
    <source>
        <dbReference type="EMBL" id="RIB24399.1"/>
    </source>
</evidence>
<evidence type="ECO:0000256" key="1">
    <source>
        <dbReference type="SAM" id="MobiDB-lite"/>
    </source>
</evidence>
<sequence length="332" mass="38112">MAKLDSARLSVPILTTPSKHHQEAQQFVEYLFQLKNQDSGWIVNIRLDPYDNQLIGLFWMSPLQQQYLIQYLDIVQTDNTYKTNWFDMYLTLVVIIDNNTKTRLVAQLLSEDEPTKSYICSDVMSNGLITKVGRWTCQYFWNAYGEERGNKILNGEVDPPELPNNWQDNSERNTEPSGKDDMQSSITGDSRTSKTKKRKLEHSKIDTYLANLKIREAYAYLNPSLQLPDRHTFAGTTLNTVSDNIASYVVNQAKTSEYGVTVAFDGWTNVVNQCLIGSVLVTNNGEPLIWDIVDVSGHRERTKEIMEYTVALDITIYYDVDLNLDPLYQDFT</sequence>
<dbReference type="Proteomes" id="UP000266673">
    <property type="component" value="Unassembled WGS sequence"/>
</dbReference>
<proteinExistence type="predicted"/>
<accession>A0A397VTS9</accession>
<keyword evidence="3" id="KW-1185">Reference proteome</keyword>
<protein>
    <recommendedName>
        <fullName evidence="4">DUF659 domain-containing protein</fullName>
    </recommendedName>
</protein>
<gene>
    <name evidence="2" type="ORF">C2G38_2168662</name>
</gene>